<dbReference type="InterPro" id="IPR002155">
    <property type="entry name" value="Thiolase"/>
</dbReference>
<dbReference type="PANTHER" id="PTHR42870">
    <property type="entry name" value="ACETYL-COA C-ACETYLTRANSFERASE"/>
    <property type="match status" value="1"/>
</dbReference>
<evidence type="ECO:0000259" key="1">
    <source>
        <dbReference type="Pfam" id="PF22691"/>
    </source>
</evidence>
<dbReference type="Proteomes" id="UP000681027">
    <property type="component" value="Unassembled WGS sequence"/>
</dbReference>
<dbReference type="EMBL" id="JAGYPM010000001">
    <property type="protein sequence ID" value="MBS4189480.1"/>
    <property type="molecule type" value="Genomic_DNA"/>
</dbReference>
<evidence type="ECO:0000313" key="3">
    <source>
        <dbReference type="Proteomes" id="UP000681027"/>
    </source>
</evidence>
<dbReference type="CDD" id="cd00829">
    <property type="entry name" value="SCP-x_thiolase"/>
    <property type="match status" value="1"/>
</dbReference>
<dbReference type="Gene3D" id="3.40.47.10">
    <property type="match status" value="1"/>
</dbReference>
<dbReference type="RefSeq" id="WP_213100910.1">
    <property type="nucleotide sequence ID" value="NZ_JAGYPM010000001.1"/>
</dbReference>
<dbReference type="SUPFAM" id="SSF53901">
    <property type="entry name" value="Thiolase-like"/>
    <property type="match status" value="2"/>
</dbReference>
<dbReference type="Pfam" id="PF22691">
    <property type="entry name" value="Thiolase_C_1"/>
    <property type="match status" value="1"/>
</dbReference>
<evidence type="ECO:0000313" key="2">
    <source>
        <dbReference type="EMBL" id="MBS4189480.1"/>
    </source>
</evidence>
<sequence>MSNKRRVPLCAIVGIGEMAPKRFTEGATTLGMIAEVAKLAIQDAGLEKEAIDGLLVGPQVGETPQHVPATVAEYLGIQPKMGNVVDLGGSTGAGMLWRAAAAINFGMCETVLCVLANTRERDKLPPRSPNRNPIREFDVPFGASGANTSYALLKQRHMAEFSSTQEEFALIAHWARKNAQLNEKAIFYGKPASVLDVLNSPMIVDPLHLYEIVMPVAGGAAFIVTSAKAARSKGTPPVYLLGAGEKITHRAVSQSPSLTTTPFKYAISAALDQANVDIQEMDLLSLYDCYTSVVAVTLEDAGLCLPGKFGTWMKEHSFGYDGDWPLNTHGGQLGYGQPDLAGGMSHIIEAVRQLRHEANGRQIPNARLGLVTGNGATLSEVTALVLGAESC</sequence>
<dbReference type="InterPro" id="IPR016039">
    <property type="entry name" value="Thiolase-like"/>
</dbReference>
<organism evidence="2 3">
    <name type="scientific">Cytobacillus citreus</name>
    <dbReference type="NCBI Taxonomy" id="2833586"/>
    <lineage>
        <taxon>Bacteria</taxon>
        <taxon>Bacillati</taxon>
        <taxon>Bacillota</taxon>
        <taxon>Bacilli</taxon>
        <taxon>Bacillales</taxon>
        <taxon>Bacillaceae</taxon>
        <taxon>Cytobacillus</taxon>
    </lineage>
</organism>
<keyword evidence="3" id="KW-1185">Reference proteome</keyword>
<accession>A0ABS5NNW2</accession>
<protein>
    <submittedName>
        <fullName evidence="2">Thiolase family protein</fullName>
    </submittedName>
</protein>
<feature type="domain" description="Thiolase C-terminal" evidence="1">
    <location>
        <begin position="244"/>
        <end position="387"/>
    </location>
</feature>
<name>A0ABS5NNW2_9BACI</name>
<proteinExistence type="predicted"/>
<gene>
    <name evidence="2" type="ORF">KHA94_04510</name>
</gene>
<comment type="caution">
    <text evidence="2">The sequence shown here is derived from an EMBL/GenBank/DDBJ whole genome shotgun (WGS) entry which is preliminary data.</text>
</comment>
<dbReference type="InterPro" id="IPR055140">
    <property type="entry name" value="Thiolase_C_2"/>
</dbReference>
<dbReference type="PIRSF" id="PIRSF000429">
    <property type="entry name" value="Ac-CoA_Ac_transf"/>
    <property type="match status" value="1"/>
</dbReference>
<reference evidence="2 3" key="1">
    <citation type="submission" date="2021-05" db="EMBL/GenBank/DDBJ databases">
        <title>Novel Bacillus species.</title>
        <authorList>
            <person name="Liu G."/>
        </authorList>
    </citation>
    <scope>NUCLEOTIDE SEQUENCE [LARGE SCALE GENOMIC DNA]</scope>
    <source>
        <strain evidence="2 3">FJAT-49705</strain>
    </source>
</reference>
<dbReference type="PANTHER" id="PTHR42870:SF1">
    <property type="entry name" value="NON-SPECIFIC LIPID-TRANSFER PROTEIN-LIKE 2"/>
    <property type="match status" value="1"/>
</dbReference>